<dbReference type="RefSeq" id="WP_107226110.1">
    <property type="nucleotide sequence ID" value="NZ_PYNF01000018.1"/>
</dbReference>
<sequence length="205" mass="22175">MKYTLIALSLVAGNAYAEDWEIEGVVDSNGDMVCIDPQGVKEGDRVFCDGELLYIQGVKSSEVKGGGSTTIYLSGEDVRRGNETKGVMNTTAKAPSGTVYGGSTTRYQSIHASYIYNYASGPRTFTYKTSLRIGARSTSDVKYYRLNNHSLSLNSLLHLAPDTSATAYLTTQASTLVEGDQEQYVVGYGYIVVDGRGRSASEESH</sequence>
<dbReference type="EMBL" id="PYNF01000018">
    <property type="protein sequence ID" value="PSU95710.1"/>
    <property type="molecule type" value="Genomic_DNA"/>
</dbReference>
<comment type="caution">
    <text evidence="1">The sequence shown here is derived from an EMBL/GenBank/DDBJ whole genome shotgun (WGS) entry which is preliminary data.</text>
</comment>
<reference evidence="1 2" key="1">
    <citation type="submission" date="2018-01" db="EMBL/GenBank/DDBJ databases">
        <title>Whole genome sequencing of Histamine producing bacteria.</title>
        <authorList>
            <person name="Butler K."/>
        </authorList>
    </citation>
    <scope>NUCLEOTIDE SEQUENCE [LARGE SCALE GENOMIC DNA]</scope>
    <source>
        <strain evidence="1 2">FS-7.2</strain>
    </source>
</reference>
<proteinExistence type="predicted"/>
<name>A0A2T3KEJ7_9GAMM</name>
<accession>A0A2T3KEJ7</accession>
<dbReference type="Proteomes" id="UP000241426">
    <property type="component" value="Unassembled WGS sequence"/>
</dbReference>
<evidence type="ECO:0000313" key="2">
    <source>
        <dbReference type="Proteomes" id="UP000241426"/>
    </source>
</evidence>
<gene>
    <name evidence="1" type="ORF">C9J27_17710</name>
</gene>
<protein>
    <submittedName>
        <fullName evidence="1">Uncharacterized protein</fullName>
    </submittedName>
</protein>
<dbReference type="AlphaFoldDB" id="A0A2T3KEJ7"/>
<organism evidence="1 2">
    <name type="scientific">Photobacterium kishitanii</name>
    <dbReference type="NCBI Taxonomy" id="318456"/>
    <lineage>
        <taxon>Bacteria</taxon>
        <taxon>Pseudomonadati</taxon>
        <taxon>Pseudomonadota</taxon>
        <taxon>Gammaproteobacteria</taxon>
        <taxon>Vibrionales</taxon>
        <taxon>Vibrionaceae</taxon>
        <taxon>Photobacterium</taxon>
    </lineage>
</organism>
<evidence type="ECO:0000313" key="1">
    <source>
        <dbReference type="EMBL" id="PSU95710.1"/>
    </source>
</evidence>